<evidence type="ECO:0000313" key="3">
    <source>
        <dbReference type="EMBL" id="SDU17500.1"/>
    </source>
</evidence>
<reference evidence="4" key="1">
    <citation type="submission" date="2016-10" db="EMBL/GenBank/DDBJ databases">
        <authorList>
            <person name="Varghese N."/>
            <person name="Submissions S."/>
        </authorList>
    </citation>
    <scope>NUCLEOTIDE SEQUENCE [LARGE SCALE GENOMIC DNA]</scope>
    <source>
        <strain evidence="4">DSM 45079</strain>
    </source>
</reference>
<feature type="region of interest" description="Disordered" evidence="1">
    <location>
        <begin position="35"/>
        <end position="78"/>
    </location>
</feature>
<evidence type="ECO:0000256" key="2">
    <source>
        <dbReference type="SAM" id="Phobius"/>
    </source>
</evidence>
<evidence type="ECO:0000313" key="4">
    <source>
        <dbReference type="Proteomes" id="UP000182977"/>
    </source>
</evidence>
<feature type="transmembrane region" description="Helical" evidence="2">
    <location>
        <begin position="12"/>
        <end position="32"/>
    </location>
</feature>
<dbReference type="Proteomes" id="UP000182977">
    <property type="component" value="Chromosome I"/>
</dbReference>
<proteinExistence type="predicted"/>
<name>A0A1H2GD61_9ACTN</name>
<keyword evidence="2" id="KW-0812">Transmembrane</keyword>
<gene>
    <name evidence="3" type="ORF">SAMN04488563_0430</name>
</gene>
<keyword evidence="2" id="KW-0472">Membrane</keyword>
<keyword evidence="4" id="KW-1185">Reference proteome</keyword>
<organism evidence="3 4">
    <name type="scientific">Jiangella alkaliphila</name>
    <dbReference type="NCBI Taxonomy" id="419479"/>
    <lineage>
        <taxon>Bacteria</taxon>
        <taxon>Bacillati</taxon>
        <taxon>Actinomycetota</taxon>
        <taxon>Actinomycetes</taxon>
        <taxon>Jiangellales</taxon>
        <taxon>Jiangellaceae</taxon>
        <taxon>Jiangella</taxon>
    </lineage>
</organism>
<dbReference type="RefSeq" id="WP_083421261.1">
    <property type="nucleotide sequence ID" value="NZ_KQ061219.1"/>
</dbReference>
<protein>
    <submittedName>
        <fullName evidence="3">Uncharacterized protein</fullName>
    </submittedName>
</protein>
<dbReference type="EMBL" id="LT629791">
    <property type="protein sequence ID" value="SDU17500.1"/>
    <property type="molecule type" value="Genomic_DNA"/>
</dbReference>
<keyword evidence="2" id="KW-1133">Transmembrane helix</keyword>
<accession>A0A1H2GD61</accession>
<dbReference type="STRING" id="419479.SAMN04488563_0430"/>
<sequence length="224" mass="23999">MITGRNGSTLRSWQVVAGLAVLAVVVVAVLAVTSRDRTSTPTEDGPPATGMPSASSGDGPTDAEPTMPGARAVTLPDTKDPDAYAGAIAELVFGLSPADSYARGYRDVLLGAIDRDVAGDDYDRLVAVTSRWIPDDATWDRQAAQQLRAVFEVESVVEPEQVVFNSDVPPGHEVRTVSGVQSLRYEDENGEEVREARARSVSVWVYCPPDRNCSLVSVPDEVLR</sequence>
<evidence type="ECO:0000256" key="1">
    <source>
        <dbReference type="SAM" id="MobiDB-lite"/>
    </source>
</evidence>
<dbReference type="OrthoDB" id="5187328at2"/>
<dbReference type="AlphaFoldDB" id="A0A1H2GD61"/>